<dbReference type="InterPro" id="IPR029063">
    <property type="entry name" value="SAM-dependent_MTases_sf"/>
</dbReference>
<dbReference type="EMBL" id="JAAEAA010000007">
    <property type="protein sequence ID" value="NDK55734.1"/>
    <property type="molecule type" value="Genomic_DNA"/>
</dbReference>
<evidence type="ECO:0000313" key="1">
    <source>
        <dbReference type="EMBL" id="NDK55734.1"/>
    </source>
</evidence>
<keyword evidence="1" id="KW-0489">Methyltransferase</keyword>
<dbReference type="Gene3D" id="3.40.50.150">
    <property type="entry name" value="Vaccinia Virus protein VP39"/>
    <property type="match status" value="1"/>
</dbReference>
<reference evidence="1 2" key="1">
    <citation type="submission" date="2020-01" db="EMBL/GenBank/DDBJ databases">
        <authorList>
            <person name="Kim M.K."/>
        </authorList>
    </citation>
    <scope>NUCLEOTIDE SEQUENCE [LARGE SCALE GENOMIC DNA]</scope>
    <source>
        <strain evidence="1 2">BT213</strain>
    </source>
</reference>
<keyword evidence="2" id="KW-1185">Reference proteome</keyword>
<dbReference type="GO" id="GO:0032259">
    <property type="term" value="P:methylation"/>
    <property type="evidence" value="ECO:0007669"/>
    <property type="project" value="UniProtKB-KW"/>
</dbReference>
<proteinExistence type="predicted"/>
<dbReference type="GO" id="GO:0008168">
    <property type="term" value="F:methyltransferase activity"/>
    <property type="evidence" value="ECO:0007669"/>
    <property type="project" value="UniProtKB-KW"/>
</dbReference>
<evidence type="ECO:0000313" key="2">
    <source>
        <dbReference type="Proteomes" id="UP000478546"/>
    </source>
</evidence>
<protein>
    <submittedName>
        <fullName evidence="1">Class I SAM-dependent methyltransferase</fullName>
    </submittedName>
</protein>
<accession>A0A6B2H932</accession>
<organism evidence="1 2">
    <name type="scientific">Pontibacter fetidus</name>
    <dbReference type="NCBI Taxonomy" id="2700082"/>
    <lineage>
        <taxon>Bacteria</taxon>
        <taxon>Pseudomonadati</taxon>
        <taxon>Bacteroidota</taxon>
        <taxon>Cytophagia</taxon>
        <taxon>Cytophagales</taxon>
        <taxon>Hymenobacteraceae</taxon>
        <taxon>Pontibacter</taxon>
    </lineage>
</organism>
<dbReference type="SUPFAM" id="SSF53335">
    <property type="entry name" value="S-adenosyl-L-methionine-dependent methyltransferases"/>
    <property type="match status" value="1"/>
</dbReference>
<gene>
    <name evidence="1" type="ORF">GWO68_07395</name>
</gene>
<dbReference type="RefSeq" id="WP_162345794.1">
    <property type="nucleotide sequence ID" value="NZ_JAAEAA010000007.1"/>
</dbReference>
<dbReference type="AlphaFoldDB" id="A0A6B2H932"/>
<dbReference type="Proteomes" id="UP000478546">
    <property type="component" value="Unassembled WGS sequence"/>
</dbReference>
<name>A0A6B2H932_9BACT</name>
<comment type="caution">
    <text evidence="1">The sequence shown here is derived from an EMBL/GenBank/DDBJ whole genome shotgun (WGS) entry which is preliminary data.</text>
</comment>
<keyword evidence="1" id="KW-0808">Transferase</keyword>
<sequence>MENLRTQIDRQFEYSRRKNIFCNLSNNVLSFQPETIAYLRQNHQAIKTLTSEEENSLTKYLVDGAIRSLCQANQFYYFNELDKATLKKLYIKLLSKLKALPESEEKEAYKQIATKHFIALQSFLRMTNPFARHLYSNKEPYLEQEVVCEEYTAATQLHLLHIDIATLKEPILDLGCGQQAHLVRYLRDQKLEAYGIDRSVSPSSHTFKADWFEFSLSDKTWGTIISNLGFSNHFLHHHLRVGGDYANFGIRYKEILHALKIGGTFYYAPDLPFIENYLKPEEFLLQRFAVEGTEYKAIKVTRLGS</sequence>